<dbReference type="InterPro" id="IPR042201">
    <property type="entry name" value="FH2_Formin_sf"/>
</dbReference>
<feature type="region of interest" description="Disordered" evidence="2">
    <location>
        <begin position="570"/>
        <end position="657"/>
    </location>
</feature>
<dbReference type="SUPFAM" id="SSF101447">
    <property type="entry name" value="Formin homology 2 domain (FH2 domain)"/>
    <property type="match status" value="1"/>
</dbReference>
<feature type="region of interest" description="Disordered" evidence="2">
    <location>
        <begin position="1429"/>
        <end position="1458"/>
    </location>
</feature>
<feature type="region of interest" description="Disordered" evidence="2">
    <location>
        <begin position="1395"/>
        <end position="1414"/>
    </location>
</feature>
<dbReference type="InterPro" id="IPR043592">
    <property type="entry name" value="FMNL_animal"/>
</dbReference>
<feature type="region of interest" description="Disordered" evidence="2">
    <location>
        <begin position="198"/>
        <end position="334"/>
    </location>
</feature>
<feature type="region of interest" description="Disordered" evidence="2">
    <location>
        <begin position="1158"/>
        <end position="1195"/>
    </location>
</feature>
<feature type="compositionally biased region" description="Low complexity" evidence="2">
    <location>
        <begin position="281"/>
        <end position="292"/>
    </location>
</feature>
<feature type="region of interest" description="Disordered" evidence="2">
    <location>
        <begin position="111"/>
        <end position="144"/>
    </location>
</feature>
<dbReference type="PROSITE" id="PS51444">
    <property type="entry name" value="FH2"/>
    <property type="match status" value="1"/>
</dbReference>
<dbReference type="SMART" id="SM00498">
    <property type="entry name" value="FH2"/>
    <property type="match status" value="1"/>
</dbReference>
<dbReference type="Pfam" id="PF02181">
    <property type="entry name" value="FH2"/>
    <property type="match status" value="1"/>
</dbReference>
<dbReference type="Gene3D" id="1.20.58.2220">
    <property type="entry name" value="Formin, FH2 domain"/>
    <property type="match status" value="1"/>
</dbReference>
<feature type="compositionally biased region" description="Pro residues" evidence="2">
    <location>
        <begin position="1274"/>
        <end position="1288"/>
    </location>
</feature>
<feature type="compositionally biased region" description="Low complexity" evidence="2">
    <location>
        <begin position="116"/>
        <end position="144"/>
    </location>
</feature>
<feature type="compositionally biased region" description="Low complexity" evidence="2">
    <location>
        <begin position="1367"/>
        <end position="1377"/>
    </location>
</feature>
<feature type="compositionally biased region" description="Pro residues" evidence="2">
    <location>
        <begin position="1165"/>
        <end position="1182"/>
    </location>
</feature>
<name>A0AA36HL37_9DINO</name>
<dbReference type="GO" id="GO:0008360">
    <property type="term" value="P:regulation of cell shape"/>
    <property type="evidence" value="ECO:0007669"/>
    <property type="project" value="TreeGrafter"/>
</dbReference>
<feature type="domain" description="FH2" evidence="3">
    <location>
        <begin position="719"/>
        <end position="1159"/>
    </location>
</feature>
<dbReference type="InterPro" id="IPR015425">
    <property type="entry name" value="FH2_Formin"/>
</dbReference>
<protein>
    <recommendedName>
        <fullName evidence="3">FH2 domain-containing protein</fullName>
    </recommendedName>
</protein>
<dbReference type="PANTHER" id="PTHR45857:SF4">
    <property type="entry name" value="FORMIN-LIKE PROTEIN"/>
    <property type="match status" value="1"/>
</dbReference>
<proteinExistence type="inferred from homology"/>
<organism evidence="4 5">
    <name type="scientific">Effrenium voratum</name>
    <dbReference type="NCBI Taxonomy" id="2562239"/>
    <lineage>
        <taxon>Eukaryota</taxon>
        <taxon>Sar</taxon>
        <taxon>Alveolata</taxon>
        <taxon>Dinophyceae</taxon>
        <taxon>Suessiales</taxon>
        <taxon>Symbiodiniaceae</taxon>
        <taxon>Effrenium</taxon>
    </lineage>
</organism>
<feature type="compositionally biased region" description="Basic and acidic residues" evidence="2">
    <location>
        <begin position="1395"/>
        <end position="1408"/>
    </location>
</feature>
<feature type="region of interest" description="Disordered" evidence="2">
    <location>
        <begin position="718"/>
        <end position="742"/>
    </location>
</feature>
<evidence type="ECO:0000256" key="2">
    <source>
        <dbReference type="SAM" id="MobiDB-lite"/>
    </source>
</evidence>
<feature type="region of interest" description="Disordered" evidence="2">
    <location>
        <begin position="1227"/>
        <end position="1289"/>
    </location>
</feature>
<dbReference type="GO" id="GO:0030866">
    <property type="term" value="P:cortical actin cytoskeleton organization"/>
    <property type="evidence" value="ECO:0007669"/>
    <property type="project" value="TreeGrafter"/>
</dbReference>
<keyword evidence="5" id="KW-1185">Reference proteome</keyword>
<sequence length="1458" mass="159639">MTSATRERNGQVNGLSNYKRAAPIFHREDHRIYLIILALDYANSPQRLPSVTNAKHIEELAKECGVHDVWHLAGVESAPTQIFQPEVSRGKPEGLRWLVRCLFPMRKASKGREAPPEAWGGAEAPRSCQDEAGQPGEAAGAAGEAGEAAQLPALPVLALAGLQGRAVRTVAETLAREGRADALDSAYGSELPAELMDEEVSPARAEGVLPPLPQWQRETEREPEEQENEAAPLGEGDEQGQQRGQDGETVQPRPRSFRRPFAGSATSSRPTTAGEEPAPDRSTSTSRQSGKSSWREEWTPGASSQGQANRDTPAPRPQPPPVPRSDRKIPTVNSDDPAFAMALKRASESTNVRSAAPPALGNRRWSKSGTEELPATPSWGLRSRCDVNDYFILYFEGHATVLSDPDDQGVQDEAFVFVDPSGKASPATLFLEHEFATLVLEHFKPLTRIIILSDAGHEVPVVNLTRDRWSLAQWAEVARLQVKVQEALEEVHHVRDRVKKMCKELEQVPPDPEEGKEAVCEYSSKLKLLMSSCQSEARDDSRRQEDLRRQIAAEKEELLVLEKEVQQLQADAKPVSQPEPAVPAVSGQTPEAAGVESSVGDKLPTDAPEAVPKAKVPRTSLPKPPPPKAKGKAPAPPKAKAKLKAKGSGWSDEAEDDAAQSARLVNLHWRASHGPPEETEIYVGKDGYLQSMSSMMDRWALERAERMRQSIQSFEHRAGLSAKAPERAVPPSDFEDTAPAPGRRRRRTVFNAVSEEPVPELPQDQLEEFFQARTAAFDIGARASCASNVSSLIVDSTHQRMLDLMVRGEAIQRQRETGTARGQTDAVENAVTELLTALERCDCARLPHPVLNDMRKVASSQTEGSSSSIVSFVESRGVEALSRLEHPHLHRLLYGLLRIPAISARLECMAFISKFAEELQHCKQNLQLLRQALLQVCARLGAFRRFWSAALALGNALNEGTAQGAARGFKLASVPKLLELRSPLRREMSLFHFLLLQLRPICDQLCHLELLEALRSAESRRAQTVHTDVAALLESFRHVARLAETGVFRGEKVPPFEAAAGVEDPFHACVREFVEASRQECGQVWSASLEAFQSYRDLGLFFGDLGFVYPPPKDDQDRKKDLFGVLHKFVSDCVRARQEIEDQGLAEQVAESGFQLPYHSTETAPPTPATPAAPLPTTPLPTTPAASPGSPPRVYSPEKMAPPLEEEDIPTAPVKVTGRFGCEPLPLSPWEPGVTASPDRQGPLLRDWPEVSTPEVATPKVGPPRRSLQLPPKAHSPPATPQCPPPMRGPSRRLQGNHMLPGALPTTPGSTGSRLCAEPDYSRVTRKSLTRQADRAAAECIGASAARVRGDSDSASLSMLSSQSLECSLSTSSSASRESSRSRISWDRNADLKTQLRGEKKRRDEWRRRGNSGEGVQLTEAAVRAFNTRAGAVPRTSRTPELSPVRERGETPYRIACQ</sequence>
<comment type="caution">
    <text evidence="4">The sequence shown here is derived from an EMBL/GenBank/DDBJ whole genome shotgun (WGS) entry which is preliminary data.</text>
</comment>
<dbReference type="PANTHER" id="PTHR45857">
    <property type="entry name" value="FORMIN-LIKE PROTEIN"/>
    <property type="match status" value="1"/>
</dbReference>
<dbReference type="GO" id="GO:0005829">
    <property type="term" value="C:cytosol"/>
    <property type="evidence" value="ECO:0007669"/>
    <property type="project" value="TreeGrafter"/>
</dbReference>
<feature type="compositionally biased region" description="Low complexity" evidence="2">
    <location>
        <begin position="229"/>
        <end position="248"/>
    </location>
</feature>
<reference evidence="4" key="1">
    <citation type="submission" date="2023-08" db="EMBL/GenBank/DDBJ databases">
        <authorList>
            <person name="Chen Y."/>
            <person name="Shah S."/>
            <person name="Dougan E. K."/>
            <person name="Thang M."/>
            <person name="Chan C."/>
        </authorList>
    </citation>
    <scope>NUCLEOTIDE SEQUENCE</scope>
</reference>
<dbReference type="GO" id="GO:0051015">
    <property type="term" value="F:actin filament binding"/>
    <property type="evidence" value="ECO:0007669"/>
    <property type="project" value="TreeGrafter"/>
</dbReference>
<feature type="compositionally biased region" description="Pro residues" evidence="2">
    <location>
        <begin position="314"/>
        <end position="323"/>
    </location>
</feature>
<feature type="region of interest" description="Disordered" evidence="2">
    <location>
        <begin position="1367"/>
        <end position="1386"/>
    </location>
</feature>
<gene>
    <name evidence="4" type="ORF">EVOR1521_LOCUS1546</name>
</gene>
<feature type="region of interest" description="Disordered" evidence="2">
    <location>
        <begin position="346"/>
        <end position="375"/>
    </location>
</feature>
<feature type="compositionally biased region" description="Polar residues" evidence="2">
    <location>
        <begin position="301"/>
        <end position="310"/>
    </location>
</feature>
<evidence type="ECO:0000313" key="5">
    <source>
        <dbReference type="Proteomes" id="UP001178507"/>
    </source>
</evidence>
<evidence type="ECO:0000313" key="4">
    <source>
        <dbReference type="EMBL" id="CAJ1371171.1"/>
    </source>
</evidence>
<comment type="similarity">
    <text evidence="1">Belongs to the formin homology family.</text>
</comment>
<evidence type="ECO:0000256" key="1">
    <source>
        <dbReference type="ARBA" id="ARBA00023449"/>
    </source>
</evidence>
<accession>A0AA36HL37</accession>
<dbReference type="EMBL" id="CAUJNA010000058">
    <property type="protein sequence ID" value="CAJ1371171.1"/>
    <property type="molecule type" value="Genomic_DNA"/>
</dbReference>
<evidence type="ECO:0000259" key="3">
    <source>
        <dbReference type="PROSITE" id="PS51444"/>
    </source>
</evidence>
<dbReference type="GO" id="GO:0016477">
    <property type="term" value="P:cell migration"/>
    <property type="evidence" value="ECO:0007669"/>
    <property type="project" value="TreeGrafter"/>
</dbReference>
<dbReference type="Proteomes" id="UP001178507">
    <property type="component" value="Unassembled WGS sequence"/>
</dbReference>